<reference evidence="1 2" key="1">
    <citation type="submission" date="2019-09" db="EMBL/GenBank/DDBJ databases">
        <title>A chromosome-level genome assembly of the Chinese tupelo Nyssa sinensis.</title>
        <authorList>
            <person name="Yang X."/>
            <person name="Kang M."/>
            <person name="Yang Y."/>
            <person name="Xiong H."/>
            <person name="Wang M."/>
            <person name="Zhang Z."/>
            <person name="Wang Z."/>
            <person name="Wu H."/>
            <person name="Ma T."/>
            <person name="Liu J."/>
            <person name="Xi Z."/>
        </authorList>
    </citation>
    <scope>NUCLEOTIDE SEQUENCE [LARGE SCALE GENOMIC DNA]</scope>
    <source>
        <strain evidence="1">J267</strain>
        <tissue evidence="1">Leaf</tissue>
    </source>
</reference>
<dbReference type="AlphaFoldDB" id="A0A5J4ZZC9"/>
<evidence type="ECO:0000313" key="2">
    <source>
        <dbReference type="Proteomes" id="UP000325577"/>
    </source>
</evidence>
<dbReference type="Proteomes" id="UP000325577">
    <property type="component" value="Linkage Group LG4"/>
</dbReference>
<protein>
    <submittedName>
        <fullName evidence="1">Uncharacterized protein</fullName>
    </submittedName>
</protein>
<dbReference type="EMBL" id="CM018047">
    <property type="protein sequence ID" value="KAA8523146.1"/>
    <property type="molecule type" value="Genomic_DNA"/>
</dbReference>
<gene>
    <name evidence="1" type="ORF">F0562_009569</name>
</gene>
<evidence type="ECO:0000313" key="1">
    <source>
        <dbReference type="EMBL" id="KAA8523146.1"/>
    </source>
</evidence>
<proteinExistence type="predicted"/>
<sequence length="91" mass="10138">MQGLTLELQAYKSLKDHRLILCTTRSAHSTPTVRSTPGVRTTHLASFSASQLKKRTPECIPSKDTESLQLGRGLCCFDFCRFSSSLQIHIV</sequence>
<keyword evidence="2" id="KW-1185">Reference proteome</keyword>
<name>A0A5J4ZZC9_9ASTE</name>
<accession>A0A5J4ZZC9</accession>
<organism evidence="1 2">
    <name type="scientific">Nyssa sinensis</name>
    <dbReference type="NCBI Taxonomy" id="561372"/>
    <lineage>
        <taxon>Eukaryota</taxon>
        <taxon>Viridiplantae</taxon>
        <taxon>Streptophyta</taxon>
        <taxon>Embryophyta</taxon>
        <taxon>Tracheophyta</taxon>
        <taxon>Spermatophyta</taxon>
        <taxon>Magnoliopsida</taxon>
        <taxon>eudicotyledons</taxon>
        <taxon>Gunneridae</taxon>
        <taxon>Pentapetalae</taxon>
        <taxon>asterids</taxon>
        <taxon>Cornales</taxon>
        <taxon>Nyssaceae</taxon>
        <taxon>Nyssa</taxon>
    </lineage>
</organism>